<dbReference type="AlphaFoldDB" id="A0A0F9SW31"/>
<dbReference type="GO" id="GO:0043165">
    <property type="term" value="P:Gram-negative-bacterium-type cell outer membrane assembly"/>
    <property type="evidence" value="ECO:0007669"/>
    <property type="project" value="InterPro"/>
</dbReference>
<sequence>MSLLNRRFLFTMPLLLLAACGFQPVYGPGGSGTALQNAVQVDAPDDAFSYTLVREIETRLGRAASPRYALALTVDTSQEGLAIDSEDNTTRYNLVGDVDFALRNISTGQVVTSGNVENFTGYSATGSTVATLAAERDAQKRLMVMLAEQLVTRLYAADLAQ</sequence>
<name>A0A0F9SW31_9ZZZZ</name>
<dbReference type="PROSITE" id="PS51257">
    <property type="entry name" value="PROKAR_LIPOPROTEIN"/>
    <property type="match status" value="1"/>
</dbReference>
<protein>
    <recommendedName>
        <fullName evidence="2">LPS-assembly lipoprotein</fullName>
    </recommendedName>
</protein>
<proteinExistence type="predicted"/>
<evidence type="ECO:0008006" key="2">
    <source>
        <dbReference type="Google" id="ProtNLM"/>
    </source>
</evidence>
<dbReference type="Pfam" id="PF04390">
    <property type="entry name" value="LptE"/>
    <property type="match status" value="1"/>
</dbReference>
<organism evidence="1">
    <name type="scientific">marine sediment metagenome</name>
    <dbReference type="NCBI Taxonomy" id="412755"/>
    <lineage>
        <taxon>unclassified sequences</taxon>
        <taxon>metagenomes</taxon>
        <taxon>ecological metagenomes</taxon>
    </lineage>
</organism>
<dbReference type="InterPro" id="IPR007485">
    <property type="entry name" value="LPS_assembly_LptE"/>
</dbReference>
<dbReference type="Gene3D" id="3.30.160.150">
    <property type="entry name" value="Lipoprotein like domain"/>
    <property type="match status" value="1"/>
</dbReference>
<gene>
    <name evidence="1" type="ORF">LCGC14_0424220</name>
</gene>
<dbReference type="EMBL" id="LAZR01000390">
    <property type="protein sequence ID" value="KKN71109.1"/>
    <property type="molecule type" value="Genomic_DNA"/>
</dbReference>
<reference evidence="1" key="1">
    <citation type="journal article" date="2015" name="Nature">
        <title>Complex archaea that bridge the gap between prokaryotes and eukaryotes.</title>
        <authorList>
            <person name="Spang A."/>
            <person name="Saw J.H."/>
            <person name="Jorgensen S.L."/>
            <person name="Zaremba-Niedzwiedzka K."/>
            <person name="Martijn J."/>
            <person name="Lind A.E."/>
            <person name="van Eijk R."/>
            <person name="Schleper C."/>
            <person name="Guy L."/>
            <person name="Ettema T.J."/>
        </authorList>
    </citation>
    <scope>NUCLEOTIDE SEQUENCE</scope>
</reference>
<comment type="caution">
    <text evidence="1">The sequence shown here is derived from an EMBL/GenBank/DDBJ whole genome shotgun (WGS) entry which is preliminary data.</text>
</comment>
<evidence type="ECO:0000313" key="1">
    <source>
        <dbReference type="EMBL" id="KKN71109.1"/>
    </source>
</evidence>
<dbReference type="GO" id="GO:0019867">
    <property type="term" value="C:outer membrane"/>
    <property type="evidence" value="ECO:0007669"/>
    <property type="project" value="InterPro"/>
</dbReference>
<accession>A0A0F9SW31</accession>